<dbReference type="Proteomes" id="UP000015106">
    <property type="component" value="Chromosome 7"/>
</dbReference>
<reference evidence="2" key="3">
    <citation type="submission" date="2022-06" db="UniProtKB">
        <authorList>
            <consortium name="EnsemblPlants"/>
        </authorList>
    </citation>
    <scope>IDENTIFICATION</scope>
</reference>
<accession>A0A8R7VEE3</accession>
<sequence>MEWMLAGPSTGWLFDDPDRYFSDEALVAPPPLMYSCLGFGYGSGLPSPTPSDEDPEHFNPPGFDPLPEFSSLPAAVPLGALKPRLVINLPPKVKTKEIEAIASTPALPAHRDLNLPTLEVEEEHQEAAQPSALPTPSPEARVLPRRSASAMAVRPAGTRAGTWSTEALDLIGRVANLRPHEAAPTPLLLCGGRRRTQMSRAVR</sequence>
<evidence type="ECO:0000313" key="3">
    <source>
        <dbReference type="Proteomes" id="UP000015106"/>
    </source>
</evidence>
<feature type="region of interest" description="Disordered" evidence="1">
    <location>
        <begin position="121"/>
        <end position="140"/>
    </location>
</feature>
<keyword evidence="3" id="KW-1185">Reference proteome</keyword>
<reference evidence="3" key="1">
    <citation type="journal article" date="2013" name="Nature">
        <title>Draft genome of the wheat A-genome progenitor Triticum urartu.</title>
        <authorList>
            <person name="Ling H.Q."/>
            <person name="Zhao S."/>
            <person name="Liu D."/>
            <person name="Wang J."/>
            <person name="Sun H."/>
            <person name="Zhang C."/>
            <person name="Fan H."/>
            <person name="Li D."/>
            <person name="Dong L."/>
            <person name="Tao Y."/>
            <person name="Gao C."/>
            <person name="Wu H."/>
            <person name="Li Y."/>
            <person name="Cui Y."/>
            <person name="Guo X."/>
            <person name="Zheng S."/>
            <person name="Wang B."/>
            <person name="Yu K."/>
            <person name="Liang Q."/>
            <person name="Yang W."/>
            <person name="Lou X."/>
            <person name="Chen J."/>
            <person name="Feng M."/>
            <person name="Jian J."/>
            <person name="Zhang X."/>
            <person name="Luo G."/>
            <person name="Jiang Y."/>
            <person name="Liu J."/>
            <person name="Wang Z."/>
            <person name="Sha Y."/>
            <person name="Zhang B."/>
            <person name="Wu H."/>
            <person name="Tang D."/>
            <person name="Shen Q."/>
            <person name="Xue P."/>
            <person name="Zou S."/>
            <person name="Wang X."/>
            <person name="Liu X."/>
            <person name="Wang F."/>
            <person name="Yang Y."/>
            <person name="An X."/>
            <person name="Dong Z."/>
            <person name="Zhang K."/>
            <person name="Zhang X."/>
            <person name="Luo M.C."/>
            <person name="Dvorak J."/>
            <person name="Tong Y."/>
            <person name="Wang J."/>
            <person name="Yang H."/>
            <person name="Li Z."/>
            <person name="Wang D."/>
            <person name="Zhang A."/>
            <person name="Wang J."/>
        </authorList>
    </citation>
    <scope>NUCLEOTIDE SEQUENCE</scope>
    <source>
        <strain evidence="3">cv. G1812</strain>
    </source>
</reference>
<dbReference type="Gramene" id="TuG1812G0700005419.01.T01">
    <property type="protein sequence ID" value="TuG1812G0700005419.01.T01.cds283588"/>
    <property type="gene ID" value="TuG1812G0700005419.01"/>
</dbReference>
<evidence type="ECO:0000256" key="1">
    <source>
        <dbReference type="SAM" id="MobiDB-lite"/>
    </source>
</evidence>
<feature type="region of interest" description="Disordered" evidence="1">
    <location>
        <begin position="45"/>
        <end position="66"/>
    </location>
</feature>
<reference evidence="2" key="2">
    <citation type="submission" date="2018-03" db="EMBL/GenBank/DDBJ databases">
        <title>The Triticum urartu genome reveals the dynamic nature of wheat genome evolution.</title>
        <authorList>
            <person name="Ling H."/>
            <person name="Ma B."/>
            <person name="Shi X."/>
            <person name="Liu H."/>
            <person name="Dong L."/>
            <person name="Sun H."/>
            <person name="Cao Y."/>
            <person name="Gao Q."/>
            <person name="Zheng S."/>
            <person name="Li Y."/>
            <person name="Yu Y."/>
            <person name="Du H."/>
            <person name="Qi M."/>
            <person name="Li Y."/>
            <person name="Yu H."/>
            <person name="Cui Y."/>
            <person name="Wang N."/>
            <person name="Chen C."/>
            <person name="Wu H."/>
            <person name="Zhao Y."/>
            <person name="Zhang J."/>
            <person name="Li Y."/>
            <person name="Zhou W."/>
            <person name="Zhang B."/>
            <person name="Hu W."/>
            <person name="Eijk M."/>
            <person name="Tang J."/>
            <person name="Witsenboer H."/>
            <person name="Zhao S."/>
            <person name="Li Z."/>
            <person name="Zhang A."/>
            <person name="Wang D."/>
            <person name="Liang C."/>
        </authorList>
    </citation>
    <scope>NUCLEOTIDE SEQUENCE [LARGE SCALE GENOMIC DNA]</scope>
    <source>
        <strain evidence="2">cv. G1812</strain>
    </source>
</reference>
<dbReference type="EnsemblPlants" id="TuG1812G0700005419.01.T01">
    <property type="protein sequence ID" value="TuG1812G0700005419.01.T01.cds283588"/>
    <property type="gene ID" value="TuG1812G0700005419.01"/>
</dbReference>
<proteinExistence type="predicted"/>
<organism evidence="2 3">
    <name type="scientific">Triticum urartu</name>
    <name type="common">Red wild einkorn</name>
    <name type="synonym">Crithodium urartu</name>
    <dbReference type="NCBI Taxonomy" id="4572"/>
    <lineage>
        <taxon>Eukaryota</taxon>
        <taxon>Viridiplantae</taxon>
        <taxon>Streptophyta</taxon>
        <taxon>Embryophyta</taxon>
        <taxon>Tracheophyta</taxon>
        <taxon>Spermatophyta</taxon>
        <taxon>Magnoliopsida</taxon>
        <taxon>Liliopsida</taxon>
        <taxon>Poales</taxon>
        <taxon>Poaceae</taxon>
        <taxon>BOP clade</taxon>
        <taxon>Pooideae</taxon>
        <taxon>Triticodae</taxon>
        <taxon>Triticeae</taxon>
        <taxon>Triticinae</taxon>
        <taxon>Triticum</taxon>
    </lineage>
</organism>
<name>A0A8R7VEE3_TRIUA</name>
<evidence type="ECO:0000313" key="2">
    <source>
        <dbReference type="EnsemblPlants" id="TuG1812G0700005419.01.T01.cds283588"/>
    </source>
</evidence>
<protein>
    <submittedName>
        <fullName evidence="2">Uncharacterized protein</fullName>
    </submittedName>
</protein>
<dbReference type="AlphaFoldDB" id="A0A8R7VEE3"/>